<keyword evidence="2" id="KW-0021">Allosteric enzyme</keyword>
<dbReference type="Pfam" id="PF03477">
    <property type="entry name" value="ATP-cone"/>
    <property type="match status" value="1"/>
</dbReference>
<evidence type="ECO:0000256" key="4">
    <source>
        <dbReference type="ARBA" id="ARBA00022840"/>
    </source>
</evidence>
<evidence type="ECO:0000256" key="9">
    <source>
        <dbReference type="PROSITE-ProRule" id="PRU00492"/>
    </source>
</evidence>
<dbReference type="STRING" id="1548207.AXK11_01650"/>
<comment type="catalytic activity">
    <reaction evidence="8 10">
        <text>a 2'-deoxyribonucleoside 5'-diphosphate + [thioredoxin]-disulfide + H2O = a ribonucleoside 5'-diphosphate + [thioredoxin]-dithiol</text>
        <dbReference type="Rhea" id="RHEA:23252"/>
        <dbReference type="Rhea" id="RHEA-COMP:10698"/>
        <dbReference type="Rhea" id="RHEA-COMP:10700"/>
        <dbReference type="ChEBI" id="CHEBI:15377"/>
        <dbReference type="ChEBI" id="CHEBI:29950"/>
        <dbReference type="ChEBI" id="CHEBI:50058"/>
        <dbReference type="ChEBI" id="CHEBI:57930"/>
        <dbReference type="ChEBI" id="CHEBI:73316"/>
        <dbReference type="EC" id="1.17.4.1"/>
    </reaction>
</comment>
<dbReference type="CDD" id="cd01679">
    <property type="entry name" value="RNR_I"/>
    <property type="match status" value="1"/>
</dbReference>
<dbReference type="GO" id="GO:0005971">
    <property type="term" value="C:ribonucleoside-diphosphate reductase complex"/>
    <property type="evidence" value="ECO:0007669"/>
    <property type="project" value="TreeGrafter"/>
</dbReference>
<dbReference type="PANTHER" id="PTHR11573">
    <property type="entry name" value="RIBONUCLEOSIDE-DIPHOSPHATE REDUCTASE LARGE CHAIN"/>
    <property type="match status" value="1"/>
</dbReference>
<dbReference type="Pfam" id="PF00317">
    <property type="entry name" value="Ribonuc_red_lgN"/>
    <property type="match status" value="1"/>
</dbReference>
<dbReference type="PRINTS" id="PR01183">
    <property type="entry name" value="RIBORDTASEM1"/>
</dbReference>
<evidence type="ECO:0000259" key="11">
    <source>
        <dbReference type="PROSITE" id="PS51161"/>
    </source>
</evidence>
<dbReference type="RefSeq" id="WP_068628390.1">
    <property type="nucleotide sequence ID" value="NZ_LSZQ01000011.1"/>
</dbReference>
<dbReference type="PROSITE" id="PS00089">
    <property type="entry name" value="RIBORED_LARGE"/>
    <property type="match status" value="1"/>
</dbReference>
<dbReference type="InterPro" id="IPR000788">
    <property type="entry name" value="RNR_lg_C"/>
</dbReference>
<protein>
    <recommendedName>
        <fullName evidence="10">Ribonucleoside-diphosphate reductase</fullName>
        <ecNumber evidence="10">1.17.4.1</ecNumber>
    </recommendedName>
</protein>
<dbReference type="AlphaFoldDB" id="A0A139STP7"/>
<comment type="function">
    <text evidence="7 10">Provides the precursors necessary for DNA synthesis. Catalyzes the biosynthesis of deoxyribonucleotides from the corresponding ribonucleotides.</text>
</comment>
<evidence type="ECO:0000313" key="12">
    <source>
        <dbReference type="EMBL" id="KXU37884.1"/>
    </source>
</evidence>
<keyword evidence="3 9" id="KW-0547">Nucleotide-binding</keyword>
<evidence type="ECO:0000256" key="3">
    <source>
        <dbReference type="ARBA" id="ARBA00022741"/>
    </source>
</evidence>
<evidence type="ECO:0000313" key="13">
    <source>
        <dbReference type="Proteomes" id="UP000070058"/>
    </source>
</evidence>
<accession>A0A139STP7</accession>
<evidence type="ECO:0000256" key="1">
    <source>
        <dbReference type="ARBA" id="ARBA00010406"/>
    </source>
</evidence>
<dbReference type="OrthoDB" id="9762933at2"/>
<keyword evidence="5 10" id="KW-0560">Oxidoreductase</keyword>
<name>A0A139STP7_9BACT</name>
<evidence type="ECO:0000256" key="8">
    <source>
        <dbReference type="ARBA" id="ARBA00047754"/>
    </source>
</evidence>
<dbReference type="EC" id="1.17.4.1" evidence="10"/>
<gene>
    <name evidence="12" type="ORF">AXK11_01650</name>
</gene>
<dbReference type="InterPro" id="IPR008926">
    <property type="entry name" value="RNR_R1-su_N"/>
</dbReference>
<organism evidence="12 13">
    <name type="scientific">Cephaloticoccus primus</name>
    <dbReference type="NCBI Taxonomy" id="1548207"/>
    <lineage>
        <taxon>Bacteria</taxon>
        <taxon>Pseudomonadati</taxon>
        <taxon>Verrucomicrobiota</taxon>
        <taxon>Opitutia</taxon>
        <taxon>Opitutales</taxon>
        <taxon>Opitutaceae</taxon>
        <taxon>Cephaloticoccus</taxon>
    </lineage>
</organism>
<keyword evidence="13" id="KW-1185">Reference proteome</keyword>
<dbReference type="GO" id="GO:0004748">
    <property type="term" value="F:ribonucleoside-diphosphate reductase activity, thioredoxin disulfide as acceptor"/>
    <property type="evidence" value="ECO:0007669"/>
    <property type="project" value="UniProtKB-EC"/>
</dbReference>
<dbReference type="GO" id="GO:0005524">
    <property type="term" value="F:ATP binding"/>
    <property type="evidence" value="ECO:0007669"/>
    <property type="project" value="UniProtKB-UniRule"/>
</dbReference>
<dbReference type="PROSITE" id="PS51161">
    <property type="entry name" value="ATP_CONE"/>
    <property type="match status" value="2"/>
</dbReference>
<keyword evidence="4 9" id="KW-0067">ATP-binding</keyword>
<comment type="similarity">
    <text evidence="1 10">Belongs to the ribonucleoside diphosphate reductase large chain family.</text>
</comment>
<proteinExistence type="inferred from homology"/>
<evidence type="ECO:0000256" key="5">
    <source>
        <dbReference type="ARBA" id="ARBA00023002"/>
    </source>
</evidence>
<dbReference type="InterPro" id="IPR039718">
    <property type="entry name" value="Rrm1"/>
</dbReference>
<dbReference type="InterPro" id="IPR013346">
    <property type="entry name" value="NrdE_NrdA_C"/>
</dbReference>
<dbReference type="Pfam" id="PF02867">
    <property type="entry name" value="Ribonuc_red_lgC"/>
    <property type="match status" value="1"/>
</dbReference>
<dbReference type="PANTHER" id="PTHR11573:SF6">
    <property type="entry name" value="RIBONUCLEOSIDE-DIPHOSPHATE REDUCTASE LARGE SUBUNIT"/>
    <property type="match status" value="1"/>
</dbReference>
<dbReference type="GO" id="GO:0009263">
    <property type="term" value="P:deoxyribonucleotide biosynthetic process"/>
    <property type="evidence" value="ECO:0007669"/>
    <property type="project" value="UniProtKB-KW"/>
</dbReference>
<dbReference type="SUPFAM" id="SSF48168">
    <property type="entry name" value="R1 subunit of ribonucleotide reductase, N-terminal domain"/>
    <property type="match status" value="1"/>
</dbReference>
<evidence type="ECO:0000256" key="6">
    <source>
        <dbReference type="ARBA" id="ARBA00023116"/>
    </source>
</evidence>
<dbReference type="Gene3D" id="3.20.70.20">
    <property type="match status" value="1"/>
</dbReference>
<feature type="domain" description="ATP-cone" evidence="11">
    <location>
        <begin position="304"/>
        <end position="394"/>
    </location>
</feature>
<dbReference type="InterPro" id="IPR013509">
    <property type="entry name" value="RNR_lsu_N"/>
</dbReference>
<sequence>MTPSALEYDLALKKTVHTPVEQKPHYPWREALEGEAAAELLPPPPVTLLCPHGEEPFAMEEVADTLGKALTNVRLAQGQKDIFNDESRAWVRRICRELSENLATLARERGPLKLTLAELYELIEKTLVDNNEYFVAKSLLLNRSRKLSLIDRPASSPALAHTQLRVIRRNNQVVPWSPQKVEIALRKTFLSLESDSAPAAEITRAVTERVKASAQALVHIEEIQDLVEEELMKSGHYKAAKAYIQFRERAAALRAAAAAGQSEDGGAGADSLGVSGLGTAAAEGASTDETGVPTTIPAGQETLVMVKKPDGTNVFWDGADLKKRIEFASLGLDLCLGAEEIEAELRRAVYDQITQKDLDATIILNSKTLIEQDADFAKFAGRIQLSYLYEEVLGWDILRDGIGALKTAHQRAFKKYLEHGVAIKRLNPRLLDYDLSKLAAVLDPSADLEFDFLGIQTLYDRYLIIDKTSSPARRLETPQFFWMRVAMGLMLDEPAGTREDKVTALYALYKGRRFCSSTPTLFNSGTLHSQLSSCYLYYVDDSIEGIMLRGIAENAFLSKWAGGLGGSWTAVRGTGAYIGGTNGESQGVIPFLKLHNDQLVAVNQGGKRKGSGCAYIESWHNDVFEFLELRKNTGDDRRRTHDMNTANWIPDLFMKRMEARESWTLFRSNEVPDLHELYGKKFEEAYLHYEQLAEAGEIYGQKIQAIDLWKRMLSMLFETGHPWITFKDPCNLRSPQDHVGVVHSSNLCTEITLNTSNDETAVCNLGSVILENHLLPDGSLDHAKLRETIRIAIRALDNVIDINFYPTEAAARSNQRHRPIGMGVMGLANALYLKGVAFASEAAVEFNDEAMEAIAYYAYEASSDLAAERGTYSSYKGSKWDRGLLPQDTLDLLERERGLQIKVPRGGLMDWEPLRAKIARQGMRNSNVLAIAPTATISNITATSPCIEPTYKNLFVKSNLSGEFIVLNPFLVRDLKARGLWNRQMIDHLKYYDGELGDIPGLPADLKEKYRTAFDIEYRWIIEAAARRQKWIDQSQSVNLWIKTPDLKTLSHMYRHAWHTGLKTTYYLRSAAASTIEKATVSVKKEVRGAVAGGAGEAGGVGVAGGAAATLGTAAALAAPVPTRTYTEAEKRACSIEAMRNGEECEACQ</sequence>
<dbReference type="NCBIfam" id="TIGR02506">
    <property type="entry name" value="NrdE_NrdA"/>
    <property type="match status" value="1"/>
</dbReference>
<dbReference type="Proteomes" id="UP000070058">
    <property type="component" value="Unassembled WGS sequence"/>
</dbReference>
<evidence type="ECO:0000256" key="2">
    <source>
        <dbReference type="ARBA" id="ARBA00022533"/>
    </source>
</evidence>
<evidence type="ECO:0000256" key="7">
    <source>
        <dbReference type="ARBA" id="ARBA00024942"/>
    </source>
</evidence>
<dbReference type="UniPathway" id="UPA00326"/>
<dbReference type="InterPro" id="IPR005144">
    <property type="entry name" value="ATP-cone_dom"/>
</dbReference>
<comment type="caution">
    <text evidence="12">The sequence shown here is derived from an EMBL/GenBank/DDBJ whole genome shotgun (WGS) entry which is preliminary data.</text>
</comment>
<dbReference type="FunFam" id="3.20.70.20:FF:000009">
    <property type="entry name" value="Ribonucleoside-diphosphate reductase"/>
    <property type="match status" value="1"/>
</dbReference>
<reference evidence="13" key="1">
    <citation type="submission" date="2016-02" db="EMBL/GenBank/DDBJ databases">
        <authorList>
            <person name="Sanders J.G."/>
            <person name="Lin J.Y."/>
            <person name="Wertz J.T."/>
            <person name="Russell J.A."/>
            <person name="Moreau C.S."/>
            <person name="Powell S."/>
        </authorList>
    </citation>
    <scope>NUCLEOTIDE SEQUENCE [LARGE SCALE GENOMIC DNA]</scope>
    <source>
        <strain evidence="13">CAG34</strain>
    </source>
</reference>
<dbReference type="EMBL" id="LSZQ01000011">
    <property type="protein sequence ID" value="KXU37884.1"/>
    <property type="molecule type" value="Genomic_DNA"/>
</dbReference>
<dbReference type="NCBIfam" id="NF005544">
    <property type="entry name" value="PRK07207.1"/>
    <property type="match status" value="1"/>
</dbReference>
<evidence type="ECO:0000256" key="10">
    <source>
        <dbReference type="RuleBase" id="RU003410"/>
    </source>
</evidence>
<dbReference type="SUPFAM" id="SSF51998">
    <property type="entry name" value="PFL-like glycyl radical enzymes"/>
    <property type="match status" value="1"/>
</dbReference>
<feature type="domain" description="ATP-cone" evidence="11">
    <location>
        <begin position="164"/>
        <end position="254"/>
    </location>
</feature>
<keyword evidence="6 10" id="KW-0215">Deoxyribonucleotide synthesis</keyword>